<accession>A0ACC1CQZ5</accession>
<keyword evidence="2" id="KW-1185">Reference proteome</keyword>
<reference evidence="1 2" key="1">
    <citation type="journal article" date="2021" name="Front. Genet.">
        <title>Chromosome-Level Genome Assembly Reveals Significant Gene Expansion in the Toll and IMD Signaling Pathways of Dendrolimus kikuchii.</title>
        <authorList>
            <person name="Zhou J."/>
            <person name="Wu P."/>
            <person name="Xiong Z."/>
            <person name="Liu N."/>
            <person name="Zhao N."/>
            <person name="Ji M."/>
            <person name="Qiu Y."/>
            <person name="Yang B."/>
        </authorList>
    </citation>
    <scope>NUCLEOTIDE SEQUENCE [LARGE SCALE GENOMIC DNA]</scope>
    <source>
        <strain evidence="1">Ann1</strain>
    </source>
</reference>
<dbReference type="EMBL" id="CM034404">
    <property type="protein sequence ID" value="KAJ0174093.1"/>
    <property type="molecule type" value="Genomic_DNA"/>
</dbReference>
<protein>
    <submittedName>
        <fullName evidence="1">Uncharacterized protein</fullName>
    </submittedName>
</protein>
<evidence type="ECO:0000313" key="2">
    <source>
        <dbReference type="Proteomes" id="UP000824533"/>
    </source>
</evidence>
<proteinExistence type="predicted"/>
<comment type="caution">
    <text evidence="1">The sequence shown here is derived from an EMBL/GenBank/DDBJ whole genome shotgun (WGS) entry which is preliminary data.</text>
</comment>
<evidence type="ECO:0000313" key="1">
    <source>
        <dbReference type="EMBL" id="KAJ0174093.1"/>
    </source>
</evidence>
<name>A0ACC1CQZ5_9NEOP</name>
<dbReference type="Proteomes" id="UP000824533">
    <property type="component" value="Linkage Group LG18"/>
</dbReference>
<sequence>MDTCKKIHTKMKTLIILFALAAIAFARPEEYYSTQYDDFDVDELVNNVRLLKNYGKCFLNQGPCTPEGNDFKKVIPDAVKTKCVKCSPKQKVLIRKVVRGFQEELPEIWSELVQQEDPKGLYKTEFENFLNGTD</sequence>
<gene>
    <name evidence="1" type="ORF">K1T71_010239</name>
</gene>
<organism evidence="1 2">
    <name type="scientific">Dendrolimus kikuchii</name>
    <dbReference type="NCBI Taxonomy" id="765133"/>
    <lineage>
        <taxon>Eukaryota</taxon>
        <taxon>Metazoa</taxon>
        <taxon>Ecdysozoa</taxon>
        <taxon>Arthropoda</taxon>
        <taxon>Hexapoda</taxon>
        <taxon>Insecta</taxon>
        <taxon>Pterygota</taxon>
        <taxon>Neoptera</taxon>
        <taxon>Endopterygota</taxon>
        <taxon>Lepidoptera</taxon>
        <taxon>Glossata</taxon>
        <taxon>Ditrysia</taxon>
        <taxon>Bombycoidea</taxon>
        <taxon>Lasiocampidae</taxon>
        <taxon>Dendrolimus</taxon>
    </lineage>
</organism>